<reference evidence="4 5" key="1">
    <citation type="submission" date="2017-05" db="EMBL/GenBank/DDBJ databases">
        <title>Genomic insights into alkan degradation activity of Oleiphilus messinensis.</title>
        <authorList>
            <person name="Kozyavkin S.A."/>
            <person name="Slesarev A.I."/>
            <person name="Golyshin P.N."/>
            <person name="Korzhenkov A."/>
            <person name="Golyshina O.N."/>
            <person name="Toshchakov S.V."/>
        </authorList>
    </citation>
    <scope>NUCLEOTIDE SEQUENCE [LARGE SCALE GENOMIC DNA]</scope>
    <source>
        <strain evidence="4 5">ME102</strain>
    </source>
</reference>
<dbReference type="CDD" id="cd02440">
    <property type="entry name" value="AdoMet_MTases"/>
    <property type="match status" value="1"/>
</dbReference>
<gene>
    <name evidence="4" type="ORF">OLMES_5208</name>
</gene>
<dbReference type="OrthoDB" id="9791837at2"/>
<evidence type="ECO:0000256" key="2">
    <source>
        <dbReference type="ARBA" id="ARBA00022679"/>
    </source>
</evidence>
<evidence type="ECO:0000256" key="1">
    <source>
        <dbReference type="ARBA" id="ARBA00022603"/>
    </source>
</evidence>
<organism evidence="4 5">
    <name type="scientific">Oleiphilus messinensis</name>
    <dbReference type="NCBI Taxonomy" id="141451"/>
    <lineage>
        <taxon>Bacteria</taxon>
        <taxon>Pseudomonadati</taxon>
        <taxon>Pseudomonadota</taxon>
        <taxon>Gammaproteobacteria</taxon>
        <taxon>Oceanospirillales</taxon>
        <taxon>Oleiphilaceae</taxon>
        <taxon>Oleiphilus</taxon>
    </lineage>
</organism>
<keyword evidence="5" id="KW-1185">Reference proteome</keyword>
<keyword evidence="1 4" id="KW-0489">Methyltransferase</keyword>
<accession>A0A1Y0IF82</accession>
<keyword evidence="3" id="KW-0949">S-adenosyl-L-methionine</keyword>
<dbReference type="AlphaFoldDB" id="A0A1Y0IF82"/>
<dbReference type="GO" id="GO:0008168">
    <property type="term" value="F:methyltransferase activity"/>
    <property type="evidence" value="ECO:0007669"/>
    <property type="project" value="UniProtKB-KW"/>
</dbReference>
<dbReference type="PANTHER" id="PTHR43464:SF19">
    <property type="entry name" value="UBIQUINONE BIOSYNTHESIS O-METHYLTRANSFERASE, MITOCHONDRIAL"/>
    <property type="match status" value="1"/>
</dbReference>
<dbReference type="Pfam" id="PF13489">
    <property type="entry name" value="Methyltransf_23"/>
    <property type="match status" value="1"/>
</dbReference>
<dbReference type="GO" id="GO:0032259">
    <property type="term" value="P:methylation"/>
    <property type="evidence" value="ECO:0007669"/>
    <property type="project" value="UniProtKB-KW"/>
</dbReference>
<dbReference type="KEGG" id="ome:OLMES_5208"/>
<proteinExistence type="predicted"/>
<evidence type="ECO:0000313" key="5">
    <source>
        <dbReference type="Proteomes" id="UP000196027"/>
    </source>
</evidence>
<name>A0A1Y0IF82_9GAMM</name>
<dbReference type="Gene3D" id="3.40.50.150">
    <property type="entry name" value="Vaccinia Virus protein VP39"/>
    <property type="match status" value="1"/>
</dbReference>
<sequence>MQTLESEIIDCWEKNVTPWTKVIREGAIPSRVNVTNAAILDAISRFQPRSVLDIGCGEGWLCRELRHRGVETLGVDAVPELIAQAQQFGAGAGDFAVCHYQDLHNGLARLKRERFELAVCNFSLLGEYSVEAVFQAIPELLVPDGVFLVQTLHPVVASGGQGYQDGWRTGSWQGFGPEFKDPAPWYFRTLSSWFDLFRRHHLEVTRLIEPTDESGQIMSVIICAELSA</sequence>
<evidence type="ECO:0000256" key="3">
    <source>
        <dbReference type="ARBA" id="ARBA00022691"/>
    </source>
</evidence>
<protein>
    <submittedName>
        <fullName evidence="4">Type 11 methyltransferase</fullName>
    </submittedName>
</protein>
<dbReference type="RefSeq" id="WP_087463891.1">
    <property type="nucleotide sequence ID" value="NZ_CP021425.1"/>
</dbReference>
<dbReference type="PANTHER" id="PTHR43464">
    <property type="entry name" value="METHYLTRANSFERASE"/>
    <property type="match status" value="1"/>
</dbReference>
<dbReference type="SUPFAM" id="SSF53335">
    <property type="entry name" value="S-adenosyl-L-methionine-dependent methyltransferases"/>
    <property type="match status" value="1"/>
</dbReference>
<dbReference type="Proteomes" id="UP000196027">
    <property type="component" value="Chromosome"/>
</dbReference>
<keyword evidence="2 4" id="KW-0808">Transferase</keyword>
<dbReference type="InterPro" id="IPR029063">
    <property type="entry name" value="SAM-dependent_MTases_sf"/>
</dbReference>
<evidence type="ECO:0000313" key="4">
    <source>
        <dbReference type="EMBL" id="ARU59192.1"/>
    </source>
</evidence>
<dbReference type="EMBL" id="CP021425">
    <property type="protein sequence ID" value="ARU59192.1"/>
    <property type="molecule type" value="Genomic_DNA"/>
</dbReference>